<feature type="region of interest" description="Disordered" evidence="1">
    <location>
        <begin position="1"/>
        <end position="21"/>
    </location>
</feature>
<comment type="caution">
    <text evidence="2">The sequence shown here is derived from an EMBL/GenBank/DDBJ whole genome shotgun (WGS) entry which is preliminary data.</text>
</comment>
<protein>
    <submittedName>
        <fullName evidence="2">Uncharacterized protein</fullName>
    </submittedName>
</protein>
<evidence type="ECO:0000313" key="2">
    <source>
        <dbReference type="EMBL" id="KJY39024.1"/>
    </source>
</evidence>
<reference evidence="2 3" key="1">
    <citation type="submission" date="2015-02" db="EMBL/GenBank/DDBJ databases">
        <authorList>
            <person name="Ju K.-S."/>
            <person name="Doroghazi J.R."/>
            <person name="Metcalf W."/>
        </authorList>
    </citation>
    <scope>NUCLEOTIDE SEQUENCE [LARGE SCALE GENOMIC DNA]</scope>
    <source>
        <strain evidence="2 3">NRRL ISP-5550</strain>
    </source>
</reference>
<evidence type="ECO:0000313" key="3">
    <source>
        <dbReference type="Proteomes" id="UP000033551"/>
    </source>
</evidence>
<gene>
    <name evidence="2" type="ORF">VR44_02340</name>
</gene>
<accession>A0A0F4JYW9</accession>
<dbReference type="EMBL" id="JZWV01000036">
    <property type="protein sequence ID" value="KJY39024.1"/>
    <property type="molecule type" value="Genomic_DNA"/>
</dbReference>
<dbReference type="AlphaFoldDB" id="A0A0F4JYW9"/>
<name>A0A0F4JYW9_9ACTN</name>
<sequence>MGGIVMMGDSRPARSDGAAGTLPATSTELSVLLTAVRRGRVLTVTGRFREPRALLVRDIARRISSNFCDGAAVVSLQGGGVRDLVAALGRLPGMPFLPPCGTADAASWLAERDMLLVLDDSDRLSPEALAWLRRLLAAAPGVRILAAGRHPLAVGQGRVHRL</sequence>
<dbReference type="STRING" id="68223.GCA_002028425_05939"/>
<organism evidence="2 3">
    <name type="scientific">Streptomyces katrae</name>
    <dbReference type="NCBI Taxonomy" id="68223"/>
    <lineage>
        <taxon>Bacteria</taxon>
        <taxon>Bacillati</taxon>
        <taxon>Actinomycetota</taxon>
        <taxon>Actinomycetes</taxon>
        <taxon>Kitasatosporales</taxon>
        <taxon>Streptomycetaceae</taxon>
        <taxon>Streptomyces</taxon>
    </lineage>
</organism>
<evidence type="ECO:0000256" key="1">
    <source>
        <dbReference type="SAM" id="MobiDB-lite"/>
    </source>
</evidence>
<dbReference type="Proteomes" id="UP000033551">
    <property type="component" value="Unassembled WGS sequence"/>
</dbReference>
<proteinExistence type="predicted"/>
<keyword evidence="3" id="KW-1185">Reference proteome</keyword>